<proteinExistence type="predicted"/>
<dbReference type="Proteomes" id="UP000828390">
    <property type="component" value="Unassembled WGS sequence"/>
</dbReference>
<organism evidence="2 3">
    <name type="scientific">Dreissena polymorpha</name>
    <name type="common">Zebra mussel</name>
    <name type="synonym">Mytilus polymorpha</name>
    <dbReference type="NCBI Taxonomy" id="45954"/>
    <lineage>
        <taxon>Eukaryota</taxon>
        <taxon>Metazoa</taxon>
        <taxon>Spiralia</taxon>
        <taxon>Lophotrochozoa</taxon>
        <taxon>Mollusca</taxon>
        <taxon>Bivalvia</taxon>
        <taxon>Autobranchia</taxon>
        <taxon>Heteroconchia</taxon>
        <taxon>Euheterodonta</taxon>
        <taxon>Imparidentia</taxon>
        <taxon>Neoheterodontei</taxon>
        <taxon>Myida</taxon>
        <taxon>Dreissenoidea</taxon>
        <taxon>Dreissenidae</taxon>
        <taxon>Dreissena</taxon>
    </lineage>
</organism>
<dbReference type="InterPro" id="IPR007810">
    <property type="entry name" value="Pep3/Vps18_beta-prop"/>
</dbReference>
<dbReference type="EMBL" id="JAIWYP010000001">
    <property type="protein sequence ID" value="KAH3888466.1"/>
    <property type="molecule type" value="Genomic_DNA"/>
</dbReference>
<sequence>MLLACRPEDSITHLVVCNNFLVLAMKHGVLMRLDLEHAEDTDSMYTLDIIPIYISPQEGVYWSYCLGQSLCQLAGLLA</sequence>
<evidence type="ECO:0000313" key="3">
    <source>
        <dbReference type="Proteomes" id="UP000828390"/>
    </source>
</evidence>
<reference evidence="2" key="2">
    <citation type="submission" date="2020-11" db="EMBL/GenBank/DDBJ databases">
        <authorList>
            <person name="McCartney M.A."/>
            <person name="Auch B."/>
            <person name="Kono T."/>
            <person name="Mallez S."/>
            <person name="Becker A."/>
            <person name="Gohl D.M."/>
            <person name="Silverstein K.A.T."/>
            <person name="Koren S."/>
            <person name="Bechman K.B."/>
            <person name="Herman A."/>
            <person name="Abrahante J.E."/>
            <person name="Garbe J."/>
        </authorList>
    </citation>
    <scope>NUCLEOTIDE SEQUENCE</scope>
    <source>
        <strain evidence="2">Duluth1</strain>
        <tissue evidence="2">Whole animal</tissue>
    </source>
</reference>
<evidence type="ECO:0000313" key="2">
    <source>
        <dbReference type="EMBL" id="KAH3888466.1"/>
    </source>
</evidence>
<evidence type="ECO:0000259" key="1">
    <source>
        <dbReference type="Pfam" id="PF05131"/>
    </source>
</evidence>
<comment type="caution">
    <text evidence="2">The sequence shown here is derived from an EMBL/GenBank/DDBJ whole genome shotgun (WGS) entry which is preliminary data.</text>
</comment>
<dbReference type="Pfam" id="PF05131">
    <property type="entry name" value="Pep3_Vps18"/>
    <property type="match status" value="1"/>
</dbReference>
<keyword evidence="3" id="KW-1185">Reference proteome</keyword>
<feature type="domain" description="Pep3/Vps18 beta-propeller" evidence="1">
    <location>
        <begin position="7"/>
        <end position="44"/>
    </location>
</feature>
<protein>
    <recommendedName>
        <fullName evidence="1">Pep3/Vps18 beta-propeller domain-containing protein</fullName>
    </recommendedName>
</protein>
<name>A0A9D4S1F4_DREPO</name>
<gene>
    <name evidence="2" type="ORF">DPMN_012501</name>
</gene>
<dbReference type="AlphaFoldDB" id="A0A9D4S1F4"/>
<reference evidence="2" key="1">
    <citation type="journal article" date="2019" name="bioRxiv">
        <title>The Genome of the Zebra Mussel, Dreissena polymorpha: A Resource for Invasive Species Research.</title>
        <authorList>
            <person name="McCartney M.A."/>
            <person name="Auch B."/>
            <person name="Kono T."/>
            <person name="Mallez S."/>
            <person name="Zhang Y."/>
            <person name="Obille A."/>
            <person name="Becker A."/>
            <person name="Abrahante J.E."/>
            <person name="Garbe J."/>
            <person name="Badalamenti J.P."/>
            <person name="Herman A."/>
            <person name="Mangelson H."/>
            <person name="Liachko I."/>
            <person name="Sullivan S."/>
            <person name="Sone E.D."/>
            <person name="Koren S."/>
            <person name="Silverstein K.A.T."/>
            <person name="Beckman K.B."/>
            <person name="Gohl D.M."/>
        </authorList>
    </citation>
    <scope>NUCLEOTIDE SEQUENCE</scope>
    <source>
        <strain evidence="2">Duluth1</strain>
        <tissue evidence="2">Whole animal</tissue>
    </source>
</reference>
<accession>A0A9D4S1F4</accession>